<dbReference type="Proteomes" id="UP000722459">
    <property type="component" value="Unassembled WGS sequence"/>
</dbReference>
<evidence type="ECO:0000313" key="3">
    <source>
        <dbReference type="Proteomes" id="UP000722459"/>
    </source>
</evidence>
<feature type="transmembrane region" description="Helical" evidence="1">
    <location>
        <begin position="73"/>
        <end position="101"/>
    </location>
</feature>
<dbReference type="AlphaFoldDB" id="A0A8T5GF05"/>
<gene>
    <name evidence="2" type="ORF">HON47_01775</name>
</gene>
<accession>A0A8T5GF05</accession>
<reference evidence="2" key="1">
    <citation type="journal article" date="2021" name="ISME J.">
        <title>Mercury methylation by metabolically versatile and cosmopolitan marine bacteria.</title>
        <authorList>
            <person name="Lin H."/>
            <person name="Ascher D.B."/>
            <person name="Myung Y."/>
            <person name="Lamborg C.H."/>
            <person name="Hallam S.J."/>
            <person name="Gionfriddo C.M."/>
            <person name="Holt K.E."/>
            <person name="Moreau J.W."/>
        </authorList>
    </citation>
    <scope>NUCLEOTIDE SEQUENCE</scope>
    <source>
        <strain evidence="2">SI075_bin30</strain>
    </source>
</reference>
<keyword evidence="1" id="KW-0812">Transmembrane</keyword>
<comment type="caution">
    <text evidence="2">The sequence shown here is derived from an EMBL/GenBank/DDBJ whole genome shotgun (WGS) entry which is preliminary data.</text>
</comment>
<dbReference type="EMBL" id="JABJNZ010000024">
    <property type="protein sequence ID" value="MBT4870277.1"/>
    <property type="molecule type" value="Genomic_DNA"/>
</dbReference>
<protein>
    <submittedName>
        <fullName evidence="2">Uncharacterized protein</fullName>
    </submittedName>
</protein>
<keyword evidence="1" id="KW-0472">Membrane</keyword>
<evidence type="ECO:0000313" key="2">
    <source>
        <dbReference type="EMBL" id="MBT4870277.1"/>
    </source>
</evidence>
<name>A0A8T5GF05_9ARCH</name>
<proteinExistence type="predicted"/>
<organism evidence="2 3">
    <name type="scientific">Candidatus Iainarchaeum sp</name>
    <dbReference type="NCBI Taxonomy" id="3101447"/>
    <lineage>
        <taxon>Archaea</taxon>
        <taxon>Candidatus Iainarchaeota</taxon>
        <taxon>Candidatus Iainarchaeia</taxon>
        <taxon>Candidatus Iainarchaeales</taxon>
        <taxon>Candidatus Iainarchaeaceae</taxon>
        <taxon>Candidatus Iainarchaeum</taxon>
    </lineage>
</organism>
<sequence>MICFIALIVFAILALFSAKYRAYFKEALDCVFRKATLRKCTTSFDKKMKMKVTSKISKRNKKFGRVVYKNFDLITWIITIVSIIVMIYSLWFGALGVYNFYAYGNCNGPESNEFCVYDALAGTEVPNPNVTTISSCGELGECADNCTAPNYGECEGECSCGQATCEH</sequence>
<evidence type="ECO:0000256" key="1">
    <source>
        <dbReference type="SAM" id="Phobius"/>
    </source>
</evidence>
<keyword evidence="1" id="KW-1133">Transmembrane helix</keyword>